<reference evidence="3" key="1">
    <citation type="journal article" date="2019" name="Int. J. Syst. Evol. Microbiol.">
        <title>The Global Catalogue of Microorganisms (GCM) 10K type strain sequencing project: providing services to taxonomists for standard genome sequencing and annotation.</title>
        <authorList>
            <consortium name="The Broad Institute Genomics Platform"/>
            <consortium name="The Broad Institute Genome Sequencing Center for Infectious Disease"/>
            <person name="Wu L."/>
            <person name="Ma J."/>
        </authorList>
    </citation>
    <scope>NUCLEOTIDE SEQUENCE [LARGE SCALE GENOMIC DNA]</scope>
    <source>
        <strain evidence="3">JCM 18961</strain>
    </source>
</reference>
<name>A0ABP8YBC5_9MICO</name>
<gene>
    <name evidence="2" type="ORF">GCM10025782_23470</name>
</gene>
<evidence type="ECO:0000256" key="1">
    <source>
        <dbReference type="SAM" id="Phobius"/>
    </source>
</evidence>
<organism evidence="2 3">
    <name type="scientific">Pedococcus ginsenosidimutans</name>
    <dbReference type="NCBI Taxonomy" id="490570"/>
    <lineage>
        <taxon>Bacteria</taxon>
        <taxon>Bacillati</taxon>
        <taxon>Actinomycetota</taxon>
        <taxon>Actinomycetes</taxon>
        <taxon>Micrococcales</taxon>
        <taxon>Intrasporangiaceae</taxon>
        <taxon>Pedococcus</taxon>
    </lineage>
</organism>
<keyword evidence="3" id="KW-1185">Reference proteome</keyword>
<dbReference type="EMBL" id="BAABLO010000011">
    <property type="protein sequence ID" value="GAA4724709.1"/>
    <property type="molecule type" value="Genomic_DNA"/>
</dbReference>
<protein>
    <submittedName>
        <fullName evidence="2">Uncharacterized protein</fullName>
    </submittedName>
</protein>
<keyword evidence="1" id="KW-0472">Membrane</keyword>
<evidence type="ECO:0000313" key="2">
    <source>
        <dbReference type="EMBL" id="GAA4724709.1"/>
    </source>
</evidence>
<dbReference type="RefSeq" id="WP_345503496.1">
    <property type="nucleotide sequence ID" value="NZ_BAABLO010000011.1"/>
</dbReference>
<dbReference type="Proteomes" id="UP001500556">
    <property type="component" value="Unassembled WGS sequence"/>
</dbReference>
<keyword evidence="1" id="KW-0812">Transmembrane</keyword>
<sequence length="59" mass="6369">MVRAAAVIAATPHVLHWGWFSIELANLLIIVAMVVVFLLALVVPFGRSAPARDDSGTRK</sequence>
<comment type="caution">
    <text evidence="2">The sequence shown here is derived from an EMBL/GenBank/DDBJ whole genome shotgun (WGS) entry which is preliminary data.</text>
</comment>
<accession>A0ABP8YBC5</accession>
<keyword evidence="1" id="KW-1133">Transmembrane helix</keyword>
<feature type="transmembrane region" description="Helical" evidence="1">
    <location>
        <begin position="24"/>
        <end position="45"/>
    </location>
</feature>
<proteinExistence type="predicted"/>
<evidence type="ECO:0000313" key="3">
    <source>
        <dbReference type="Proteomes" id="UP001500556"/>
    </source>
</evidence>